<dbReference type="GO" id="GO:0006355">
    <property type="term" value="P:regulation of DNA-templated transcription"/>
    <property type="evidence" value="ECO:0007669"/>
    <property type="project" value="InterPro"/>
</dbReference>
<dbReference type="Gene3D" id="1.10.10.10">
    <property type="entry name" value="Winged helix-like DNA-binding domain superfamily/Winged helix DNA-binding domain"/>
    <property type="match status" value="1"/>
</dbReference>
<dbReference type="SMART" id="SM00448">
    <property type="entry name" value="REC"/>
    <property type="match status" value="1"/>
</dbReference>
<organism evidence="6 7">
    <name type="scientific">Rugamonas rubra</name>
    <dbReference type="NCBI Taxonomy" id="758825"/>
    <lineage>
        <taxon>Bacteria</taxon>
        <taxon>Pseudomonadati</taxon>
        <taxon>Pseudomonadota</taxon>
        <taxon>Betaproteobacteria</taxon>
        <taxon>Burkholderiales</taxon>
        <taxon>Oxalobacteraceae</taxon>
        <taxon>Telluria group</taxon>
        <taxon>Rugamonas</taxon>
    </lineage>
</organism>
<dbReference type="OrthoDB" id="9802426at2"/>
<dbReference type="InterPro" id="IPR001789">
    <property type="entry name" value="Sig_transdc_resp-reg_receiver"/>
</dbReference>
<dbReference type="SUPFAM" id="SSF46894">
    <property type="entry name" value="C-terminal effector domain of the bipartite response regulators"/>
    <property type="match status" value="1"/>
</dbReference>
<dbReference type="CDD" id="cd00383">
    <property type="entry name" value="trans_reg_C"/>
    <property type="match status" value="1"/>
</dbReference>
<dbReference type="PANTHER" id="PTHR48111:SF50">
    <property type="entry name" value="KDP OPERON TRANSCRIPTIONAL REGULATORY PROTEIN KDPE"/>
    <property type="match status" value="1"/>
</dbReference>
<dbReference type="PROSITE" id="PS51755">
    <property type="entry name" value="OMPR_PHOB"/>
    <property type="match status" value="1"/>
</dbReference>
<dbReference type="Pfam" id="PF00072">
    <property type="entry name" value="Response_reg"/>
    <property type="match status" value="1"/>
</dbReference>
<dbReference type="Gene3D" id="6.10.250.690">
    <property type="match status" value="1"/>
</dbReference>
<protein>
    <submittedName>
        <fullName evidence="6">Two-component system, OmpR family, KDP operon response regulator KdpE</fullName>
    </submittedName>
</protein>
<dbReference type="EMBL" id="FOTW01000017">
    <property type="protein sequence ID" value="SFM29878.1"/>
    <property type="molecule type" value="Genomic_DNA"/>
</dbReference>
<dbReference type="CDD" id="cd17620">
    <property type="entry name" value="REC_OmpR_KdpE-like"/>
    <property type="match status" value="1"/>
</dbReference>
<proteinExistence type="predicted"/>
<gene>
    <name evidence="6" type="ORF">SAMN02982985_03527</name>
</gene>
<evidence type="ECO:0000313" key="7">
    <source>
        <dbReference type="Proteomes" id="UP000199470"/>
    </source>
</evidence>
<dbReference type="InterPro" id="IPR036388">
    <property type="entry name" value="WH-like_DNA-bd_sf"/>
</dbReference>
<dbReference type="SUPFAM" id="SSF52172">
    <property type="entry name" value="CheY-like"/>
    <property type="match status" value="1"/>
</dbReference>
<feature type="DNA-binding region" description="OmpR/PhoB-type" evidence="3">
    <location>
        <begin position="145"/>
        <end position="244"/>
    </location>
</feature>
<dbReference type="PROSITE" id="PS50110">
    <property type="entry name" value="RESPONSE_REGULATORY"/>
    <property type="match status" value="1"/>
</dbReference>
<reference evidence="6 7" key="1">
    <citation type="submission" date="2016-10" db="EMBL/GenBank/DDBJ databases">
        <authorList>
            <person name="de Groot N.N."/>
        </authorList>
    </citation>
    <scope>NUCLEOTIDE SEQUENCE [LARGE SCALE GENOMIC DNA]</scope>
    <source>
        <strain evidence="6 7">ATCC 43154</strain>
    </source>
</reference>
<feature type="domain" description="OmpR/PhoB-type" evidence="5">
    <location>
        <begin position="145"/>
        <end position="244"/>
    </location>
</feature>
<feature type="modified residue" description="4-aspartylphosphate" evidence="2">
    <location>
        <position position="69"/>
    </location>
</feature>
<keyword evidence="2" id="KW-0597">Phosphoprotein</keyword>
<dbReference type="GO" id="GO:0005829">
    <property type="term" value="C:cytosol"/>
    <property type="evidence" value="ECO:0007669"/>
    <property type="project" value="TreeGrafter"/>
</dbReference>
<evidence type="ECO:0000256" key="1">
    <source>
        <dbReference type="ARBA" id="ARBA00023125"/>
    </source>
</evidence>
<evidence type="ECO:0000259" key="4">
    <source>
        <dbReference type="PROSITE" id="PS50110"/>
    </source>
</evidence>
<dbReference type="InterPro" id="IPR039420">
    <property type="entry name" value="WalR-like"/>
</dbReference>
<dbReference type="GO" id="GO:0000156">
    <property type="term" value="F:phosphorelay response regulator activity"/>
    <property type="evidence" value="ECO:0007669"/>
    <property type="project" value="TreeGrafter"/>
</dbReference>
<dbReference type="STRING" id="758825.SAMN02982985_03527"/>
<dbReference type="InterPro" id="IPR011006">
    <property type="entry name" value="CheY-like_superfamily"/>
</dbReference>
<keyword evidence="7" id="KW-1185">Reference proteome</keyword>
<dbReference type="InterPro" id="IPR001867">
    <property type="entry name" value="OmpR/PhoB-type_DNA-bd"/>
</dbReference>
<feature type="domain" description="Response regulatory" evidence="4">
    <location>
        <begin position="20"/>
        <end position="133"/>
    </location>
</feature>
<keyword evidence="1 3" id="KW-0238">DNA-binding</keyword>
<dbReference type="InterPro" id="IPR016032">
    <property type="entry name" value="Sig_transdc_resp-reg_C-effctor"/>
</dbReference>
<evidence type="ECO:0000259" key="5">
    <source>
        <dbReference type="PROSITE" id="PS51755"/>
    </source>
</evidence>
<dbReference type="Gene3D" id="3.40.50.2300">
    <property type="match status" value="1"/>
</dbReference>
<dbReference type="GO" id="GO:0032993">
    <property type="term" value="C:protein-DNA complex"/>
    <property type="evidence" value="ECO:0007669"/>
    <property type="project" value="TreeGrafter"/>
</dbReference>
<accession>A0A1I4PQ41</accession>
<evidence type="ECO:0000313" key="6">
    <source>
        <dbReference type="EMBL" id="SFM29878.1"/>
    </source>
</evidence>
<dbReference type="RefSeq" id="WP_093389016.1">
    <property type="nucleotide sequence ID" value="NZ_FOTW01000017.1"/>
</dbReference>
<evidence type="ECO:0000256" key="3">
    <source>
        <dbReference type="PROSITE-ProRule" id="PRU01091"/>
    </source>
</evidence>
<dbReference type="GO" id="GO:0000976">
    <property type="term" value="F:transcription cis-regulatory region binding"/>
    <property type="evidence" value="ECO:0007669"/>
    <property type="project" value="TreeGrafter"/>
</dbReference>
<name>A0A1I4PQ41_9BURK</name>
<dbReference type="Proteomes" id="UP000199470">
    <property type="component" value="Unassembled WGS sequence"/>
</dbReference>
<dbReference type="PANTHER" id="PTHR48111">
    <property type="entry name" value="REGULATOR OF RPOS"/>
    <property type="match status" value="1"/>
</dbReference>
<dbReference type="Pfam" id="PF00486">
    <property type="entry name" value="Trans_reg_C"/>
    <property type="match status" value="1"/>
</dbReference>
<evidence type="ECO:0000256" key="2">
    <source>
        <dbReference type="PROSITE-ProRule" id="PRU00169"/>
    </source>
</evidence>
<dbReference type="SMART" id="SM00862">
    <property type="entry name" value="Trans_reg_C"/>
    <property type="match status" value="1"/>
</dbReference>
<sequence>MPSTAPPPAAAPATTAPATTVLLVEDEAQIRRFVREAMEQQGWRVAEAGAVLPGLAAAGTLAPDLIVLDLGLPDGDGHAFLAELRQWSSTPVIVLSARTNCGDKIRALDAGADDYLAKPFSMAELLARARATLRRQRQAGRREPAGLVRFGDVAVDLEERHVSKAGRRVHLTPTEYRLLAVLAGQADRTVSNTRLLSAVWGPVHSEDGHYLRVYMGQLRHKLEDQPAQPRHLLTETAVGYRLALAG</sequence>
<dbReference type="AlphaFoldDB" id="A0A1I4PQ41"/>